<dbReference type="InterPro" id="IPR041028">
    <property type="entry name" value="Cdc13_OB4_dimer"/>
</dbReference>
<dbReference type="GeneID" id="28721730"/>
<gene>
    <name evidence="2" type="ORF">AW171_hschr21261</name>
</gene>
<dbReference type="Gene3D" id="2.40.50.800">
    <property type="match status" value="1"/>
</dbReference>
<dbReference type="Gene3D" id="2.40.50.810">
    <property type="match status" value="1"/>
</dbReference>
<dbReference type="RefSeq" id="XP_017986427.1">
    <property type="nucleotide sequence ID" value="XM_018130938.1"/>
</dbReference>
<keyword evidence="3" id="KW-1185">Reference proteome</keyword>
<feature type="domain" description="Telomeric single stranded DNA binding POT1/Cdc13" evidence="1">
    <location>
        <begin position="484"/>
        <end position="636"/>
    </location>
</feature>
<dbReference type="OrthoDB" id="4067010at2759"/>
<dbReference type="GO" id="GO:0000723">
    <property type="term" value="P:telomere maintenance"/>
    <property type="evidence" value="ECO:0007669"/>
    <property type="project" value="InterPro"/>
</dbReference>
<dbReference type="InterPro" id="IPR012340">
    <property type="entry name" value="NA-bd_OB-fold"/>
</dbReference>
<dbReference type="EMBL" id="CP014242">
    <property type="protein sequence ID" value="AMD19431.1"/>
    <property type="molecule type" value="Genomic_DNA"/>
</dbReference>
<organism evidence="2 3">
    <name type="scientific">Eremothecium sinecaudum</name>
    <dbReference type="NCBI Taxonomy" id="45286"/>
    <lineage>
        <taxon>Eukaryota</taxon>
        <taxon>Fungi</taxon>
        <taxon>Dikarya</taxon>
        <taxon>Ascomycota</taxon>
        <taxon>Saccharomycotina</taxon>
        <taxon>Saccharomycetes</taxon>
        <taxon>Saccharomycetales</taxon>
        <taxon>Saccharomycetaceae</taxon>
        <taxon>Eremothecium</taxon>
    </lineage>
</organism>
<proteinExistence type="predicted"/>
<dbReference type="STRING" id="45286.A0A109UVQ9"/>
<accession>A0A109UVQ9</accession>
<dbReference type="SUPFAM" id="SSF50249">
    <property type="entry name" value="Nucleic acid-binding proteins"/>
    <property type="match status" value="1"/>
</dbReference>
<sequence>MYKYISKPSSLYEFYSDDEIIAQNIKFIAVLTRISLIPNKHCILTLQSFEHGKEDAKPYIVKLHCHTFELFQLTKVILGLLISCFYLKFVTISKEAGFDYDKIHLRHLCFLRCKGTFVSNKGDGIINVDELIPIDLDRELRNKEESGHQLSPTDWGNVDGIVDNLIMLDRSGNEFSLDRIQSFTGPLKEYFDHRVNISNQSIRHSNPLFGANKLISMEESQDDFNSQREQPIFNPIARAHAGFSMDCPIPNTDEESIDDSTVNSDSTGSQVLMDHMRPISKMLQIKSNNTPRGASQVHWNLQLHKEMQGRSWQDPPSTVRELKARSIEPEELNQVTIDTLYYSNFGNTFTISGKVAGTLPSIYDDQIPVSSWLLLYFPVKDLLNVSYLDTNVNCIEIFASDIDYVFNQCRINPELDGREALQNLAHTLQRNSATLTIKKAPLHFINEYHTCCWELETIHLDIPADPYLLDLQDNKRQKFSAATPMAIKDIDTNTTSATVFALLVGARLPAGAKVNHFSFTDFTSNSNIWCQMDPYIIDYNVRVKPEECIYTKAYPEFIINIDKFTLKYYGRRLIDCRNGRDTNLTNFGMVFRLKLDIKLYNSKLNGIIRNVELVTSPAKFSGIEKRLLDEFYTRAVERIPQKALFHNFKRYVVSFPISLQHDAVLISDSTLELQHNSSPHYVAHIPSINQDISAYTIDDIPDITSLNSMHSLAQGKLFKIRGRVISVFAAENKITIYLTNDALTSTHLSPADVIKIQVIGEANLEYFLGPEHQLDTQLEQLNLKVFNFYLLPGQLQISATKTILTWCPVECSLDDLKLQLQLQVKHEKDMSSVPILR</sequence>
<reference evidence="2 3" key="1">
    <citation type="submission" date="2016-01" db="EMBL/GenBank/DDBJ databases">
        <title>Genome sequence of the yeast Holleya sinecauda.</title>
        <authorList>
            <person name="Dietrich F.S."/>
        </authorList>
    </citation>
    <scope>NUCLEOTIDE SEQUENCE [LARGE SCALE GENOMIC DNA]</scope>
    <source>
        <strain evidence="2 3">ATCC 58844</strain>
    </source>
</reference>
<name>A0A109UVQ9_9SACH</name>
<evidence type="ECO:0000313" key="3">
    <source>
        <dbReference type="Proteomes" id="UP000243052"/>
    </source>
</evidence>
<dbReference type="Gene3D" id="2.40.50.140">
    <property type="entry name" value="Nucleic acid-binding proteins"/>
    <property type="match status" value="1"/>
</dbReference>
<dbReference type="GO" id="GO:0000781">
    <property type="term" value="C:chromosome, telomeric region"/>
    <property type="evidence" value="ECO:0007669"/>
    <property type="project" value="InterPro"/>
</dbReference>
<dbReference type="AlphaFoldDB" id="A0A109UVQ9"/>
<dbReference type="InterPro" id="IPR011564">
    <property type="entry name" value="Telomer_end-bd_POT1/Cdc13"/>
</dbReference>
<dbReference type="Pfam" id="PF18233">
    <property type="entry name" value="Cdc13_OB4_dimer"/>
    <property type="match status" value="1"/>
</dbReference>
<dbReference type="GO" id="GO:0003677">
    <property type="term" value="F:DNA binding"/>
    <property type="evidence" value="ECO:0007669"/>
    <property type="project" value="InterPro"/>
</dbReference>
<evidence type="ECO:0000313" key="2">
    <source>
        <dbReference type="EMBL" id="AMD19431.1"/>
    </source>
</evidence>
<dbReference type="SMART" id="SM00976">
    <property type="entry name" value="Telo_bind"/>
    <property type="match status" value="1"/>
</dbReference>
<protein>
    <submittedName>
        <fullName evidence="2">HBR530Wp</fullName>
    </submittedName>
</protein>
<dbReference type="Pfam" id="PF16853">
    <property type="entry name" value="CDC13_N"/>
    <property type="match status" value="1"/>
</dbReference>
<evidence type="ECO:0000259" key="1">
    <source>
        <dbReference type="SMART" id="SM00976"/>
    </source>
</evidence>
<dbReference type="InterPro" id="IPR031749">
    <property type="entry name" value="Cdc13_N"/>
</dbReference>
<dbReference type="Proteomes" id="UP000243052">
    <property type="component" value="Chromosome ii"/>
</dbReference>